<keyword evidence="5" id="KW-0456">Lyase</keyword>
<dbReference type="EMBL" id="KZ395562">
    <property type="protein sequence ID" value="PIO54531.1"/>
    <property type="molecule type" value="Genomic_DNA"/>
</dbReference>
<sequence>LFSRWEGEGVDEVGKEKGTDIVRVKINPKYYRPTEVETLLGDASKAKKVLGWEAKISVEELVKEMVASDVALMTANPMA</sequence>
<dbReference type="GO" id="GO:0042351">
    <property type="term" value="P:'de novo' GDP-L-fucose biosynthetic process"/>
    <property type="evidence" value="ECO:0007669"/>
    <property type="project" value="UniProtKB-UniPathway"/>
</dbReference>
<proteinExistence type="inferred from homology"/>
<dbReference type="Gene3D" id="3.90.25.10">
    <property type="entry name" value="UDP-galactose 4-epimerase, domain 1"/>
    <property type="match status" value="1"/>
</dbReference>
<reference evidence="8 9" key="1">
    <citation type="submission" date="2015-09" db="EMBL/GenBank/DDBJ databases">
        <title>Draft genome of the parasitic nematode Teladorsagia circumcincta isolate WARC Sus (inbred).</title>
        <authorList>
            <person name="Mitreva M."/>
        </authorList>
    </citation>
    <scope>NUCLEOTIDE SEQUENCE [LARGE SCALE GENOMIC DNA]</scope>
    <source>
        <strain evidence="8 9">S</strain>
    </source>
</reference>
<dbReference type="Pfam" id="PF16363">
    <property type="entry name" value="GDP_Man_Dehyd"/>
    <property type="match status" value="1"/>
</dbReference>
<dbReference type="PANTHER" id="PTHR43715">
    <property type="entry name" value="GDP-MANNOSE 4,6-DEHYDRATASE"/>
    <property type="match status" value="1"/>
</dbReference>
<name>A0A2G9T980_TELCI</name>
<evidence type="ECO:0000313" key="8">
    <source>
        <dbReference type="EMBL" id="PIO54531.1"/>
    </source>
</evidence>
<dbReference type="InterPro" id="IPR016040">
    <property type="entry name" value="NAD(P)-bd_dom"/>
</dbReference>
<evidence type="ECO:0000256" key="2">
    <source>
        <dbReference type="ARBA" id="ARBA00004912"/>
    </source>
</evidence>
<dbReference type="InterPro" id="IPR006368">
    <property type="entry name" value="GDP_Man_deHydtase"/>
</dbReference>
<comment type="cofactor">
    <cofactor evidence="1">
        <name>NADP(+)</name>
        <dbReference type="ChEBI" id="CHEBI:58349"/>
    </cofactor>
</comment>
<dbReference type="UniPathway" id="UPA00128">
    <property type="reaction ID" value="UER00190"/>
</dbReference>
<keyword evidence="9" id="KW-1185">Reference proteome</keyword>
<dbReference type="GO" id="GO:0008446">
    <property type="term" value="F:GDP-mannose 4,6-dehydratase activity"/>
    <property type="evidence" value="ECO:0007669"/>
    <property type="project" value="UniProtKB-EC"/>
</dbReference>
<evidence type="ECO:0000313" key="9">
    <source>
        <dbReference type="Proteomes" id="UP000230423"/>
    </source>
</evidence>
<feature type="domain" description="NAD(P)-binding" evidence="7">
    <location>
        <begin position="4"/>
        <end position="65"/>
    </location>
</feature>
<dbReference type="OrthoDB" id="10253554at2759"/>
<dbReference type="InterPro" id="IPR036291">
    <property type="entry name" value="NAD(P)-bd_dom_sf"/>
</dbReference>
<dbReference type="Proteomes" id="UP000230423">
    <property type="component" value="Unassembled WGS sequence"/>
</dbReference>
<accession>A0A2G9T980</accession>
<evidence type="ECO:0000256" key="5">
    <source>
        <dbReference type="ARBA" id="ARBA00023239"/>
    </source>
</evidence>
<gene>
    <name evidence="8" type="ORF">TELCIR_24105</name>
</gene>
<feature type="non-terminal residue" evidence="8">
    <location>
        <position position="1"/>
    </location>
</feature>
<comment type="similarity">
    <text evidence="3">Belongs to the NAD(P)-dependent epimerase/dehydratase family. GDP-mannose 4,6-dehydratase subfamily.</text>
</comment>
<evidence type="ECO:0000259" key="7">
    <source>
        <dbReference type="Pfam" id="PF16363"/>
    </source>
</evidence>
<dbReference type="AlphaFoldDB" id="A0A2G9T980"/>
<dbReference type="PANTHER" id="PTHR43715:SF1">
    <property type="entry name" value="GDP-MANNOSE 4,6 DEHYDRATASE"/>
    <property type="match status" value="1"/>
</dbReference>
<evidence type="ECO:0000256" key="6">
    <source>
        <dbReference type="ARBA" id="ARBA00031085"/>
    </source>
</evidence>
<dbReference type="EC" id="4.2.1.47" evidence="4"/>
<comment type="pathway">
    <text evidence="2">Nucleotide-sugar biosynthesis; GDP-L-fucose biosynthesis via de novo pathway; GDP-L-fucose from GDP-alpha-D-mannose: step 1/2.</text>
</comment>
<evidence type="ECO:0000256" key="4">
    <source>
        <dbReference type="ARBA" id="ARBA00011989"/>
    </source>
</evidence>
<evidence type="ECO:0000256" key="1">
    <source>
        <dbReference type="ARBA" id="ARBA00001937"/>
    </source>
</evidence>
<evidence type="ECO:0000256" key="3">
    <source>
        <dbReference type="ARBA" id="ARBA00009263"/>
    </source>
</evidence>
<protein>
    <recommendedName>
        <fullName evidence="4">GDP-mannose 4,6-dehydratase</fullName>
        <ecNumber evidence="4">4.2.1.47</ecNumber>
    </recommendedName>
    <alternativeName>
        <fullName evidence="6">GDP-D-mannose dehydratase</fullName>
    </alternativeName>
</protein>
<organism evidence="8 9">
    <name type="scientific">Teladorsagia circumcincta</name>
    <name type="common">Brown stomach worm</name>
    <name type="synonym">Ostertagia circumcincta</name>
    <dbReference type="NCBI Taxonomy" id="45464"/>
    <lineage>
        <taxon>Eukaryota</taxon>
        <taxon>Metazoa</taxon>
        <taxon>Ecdysozoa</taxon>
        <taxon>Nematoda</taxon>
        <taxon>Chromadorea</taxon>
        <taxon>Rhabditida</taxon>
        <taxon>Rhabditina</taxon>
        <taxon>Rhabditomorpha</taxon>
        <taxon>Strongyloidea</taxon>
        <taxon>Trichostrongylidae</taxon>
        <taxon>Teladorsagia</taxon>
    </lineage>
</organism>
<dbReference type="SUPFAM" id="SSF51735">
    <property type="entry name" value="NAD(P)-binding Rossmann-fold domains"/>
    <property type="match status" value="1"/>
</dbReference>